<organism evidence="1 2">
    <name type="scientific">Pyropia yezoensis</name>
    <name type="common">Susabi-nori</name>
    <name type="synonym">Porphyra yezoensis</name>
    <dbReference type="NCBI Taxonomy" id="2788"/>
    <lineage>
        <taxon>Eukaryota</taxon>
        <taxon>Rhodophyta</taxon>
        <taxon>Bangiophyceae</taxon>
        <taxon>Bangiales</taxon>
        <taxon>Bangiaceae</taxon>
        <taxon>Pyropia</taxon>
    </lineage>
</organism>
<proteinExistence type="predicted"/>
<sequence>MGLAAGGQGGAAVGAQTGEQPSSEELTKMERQAMSLLVLSVKPHHMATVRRNPTARMSWEALGRGFRSRGPTRMINLRRELSTMRMGWSETVLRYFNRGKTITWELQELGAEVDDNQLMTALLVGVYTKYELTATVLASQAHLTLDEAQESLQAAEVRLGMDRKTDHLLGTPGVGARLPDEVRRRGGRHQA</sequence>
<keyword evidence="2" id="KW-1185">Reference proteome</keyword>
<evidence type="ECO:0000313" key="2">
    <source>
        <dbReference type="Proteomes" id="UP000798662"/>
    </source>
</evidence>
<comment type="caution">
    <text evidence="1">The sequence shown here is derived from an EMBL/GenBank/DDBJ whole genome shotgun (WGS) entry which is preliminary data.</text>
</comment>
<dbReference type="EMBL" id="CM020619">
    <property type="protein sequence ID" value="KAK1865108.1"/>
    <property type="molecule type" value="Genomic_DNA"/>
</dbReference>
<accession>A0ACC3C5G3</accession>
<name>A0ACC3C5G3_PYRYE</name>
<evidence type="ECO:0000313" key="1">
    <source>
        <dbReference type="EMBL" id="KAK1865108.1"/>
    </source>
</evidence>
<protein>
    <submittedName>
        <fullName evidence="1">Uncharacterized protein</fullName>
    </submittedName>
</protein>
<reference evidence="1" key="1">
    <citation type="submission" date="2019-11" db="EMBL/GenBank/DDBJ databases">
        <title>Nori genome reveals adaptations in red seaweeds to the harsh intertidal environment.</title>
        <authorList>
            <person name="Wang D."/>
            <person name="Mao Y."/>
        </authorList>
    </citation>
    <scope>NUCLEOTIDE SEQUENCE</scope>
    <source>
        <tissue evidence="1">Gametophyte</tissue>
    </source>
</reference>
<gene>
    <name evidence="1" type="ORF">I4F81_007643</name>
</gene>
<dbReference type="Proteomes" id="UP000798662">
    <property type="component" value="Chromosome 2"/>
</dbReference>